<gene>
    <name evidence="2" type="ORF">L228DRAFT_246825</name>
</gene>
<evidence type="ECO:0000313" key="2">
    <source>
        <dbReference type="EMBL" id="KZF22513.1"/>
    </source>
</evidence>
<sequence>MSLHLPPFHLFTPFFVCPSGILSIFSFFSFTFCLSMKHEAGRRTQDTGRKMQDFKRGKTHHTMIQRIY</sequence>
<organism evidence="2 3">
    <name type="scientific">Xylona heveae (strain CBS 132557 / TC161)</name>
    <dbReference type="NCBI Taxonomy" id="1328760"/>
    <lineage>
        <taxon>Eukaryota</taxon>
        <taxon>Fungi</taxon>
        <taxon>Dikarya</taxon>
        <taxon>Ascomycota</taxon>
        <taxon>Pezizomycotina</taxon>
        <taxon>Xylonomycetes</taxon>
        <taxon>Xylonales</taxon>
        <taxon>Xylonaceae</taxon>
        <taxon>Xylona</taxon>
    </lineage>
</organism>
<feature type="transmembrane region" description="Helical" evidence="1">
    <location>
        <begin position="12"/>
        <end position="34"/>
    </location>
</feature>
<keyword evidence="1" id="KW-1133">Transmembrane helix</keyword>
<dbReference type="InParanoid" id="A0A165GRR9"/>
<dbReference type="Proteomes" id="UP000076632">
    <property type="component" value="Unassembled WGS sequence"/>
</dbReference>
<dbReference type="AlphaFoldDB" id="A0A165GRR9"/>
<keyword evidence="1" id="KW-0472">Membrane</keyword>
<protein>
    <submittedName>
        <fullName evidence="2">Uncharacterized protein</fullName>
    </submittedName>
</protein>
<keyword evidence="1" id="KW-0812">Transmembrane</keyword>
<dbReference type="RefSeq" id="XP_018188068.1">
    <property type="nucleotide sequence ID" value="XM_018332502.1"/>
</dbReference>
<dbReference type="EMBL" id="KV407458">
    <property type="protein sequence ID" value="KZF22513.1"/>
    <property type="molecule type" value="Genomic_DNA"/>
</dbReference>
<accession>A0A165GRR9</accession>
<evidence type="ECO:0000256" key="1">
    <source>
        <dbReference type="SAM" id="Phobius"/>
    </source>
</evidence>
<proteinExistence type="predicted"/>
<keyword evidence="3" id="KW-1185">Reference proteome</keyword>
<evidence type="ECO:0000313" key="3">
    <source>
        <dbReference type="Proteomes" id="UP000076632"/>
    </source>
</evidence>
<name>A0A165GRR9_XYLHT</name>
<dbReference type="GeneID" id="28897639"/>
<reference evidence="2 3" key="1">
    <citation type="journal article" date="2016" name="Fungal Biol.">
        <title>The genome of Xylona heveae provides a window into fungal endophytism.</title>
        <authorList>
            <person name="Gazis R."/>
            <person name="Kuo A."/>
            <person name="Riley R."/>
            <person name="LaButti K."/>
            <person name="Lipzen A."/>
            <person name="Lin J."/>
            <person name="Amirebrahimi M."/>
            <person name="Hesse C.N."/>
            <person name="Spatafora J.W."/>
            <person name="Henrissat B."/>
            <person name="Hainaut M."/>
            <person name="Grigoriev I.V."/>
            <person name="Hibbett D.S."/>
        </authorList>
    </citation>
    <scope>NUCLEOTIDE SEQUENCE [LARGE SCALE GENOMIC DNA]</scope>
    <source>
        <strain evidence="2 3">TC161</strain>
    </source>
</reference>